<organism evidence="6 7">
    <name type="scientific">Cerasibacillus quisquiliarum</name>
    <dbReference type="NCBI Taxonomy" id="227865"/>
    <lineage>
        <taxon>Bacteria</taxon>
        <taxon>Bacillati</taxon>
        <taxon>Bacillota</taxon>
        <taxon>Bacilli</taxon>
        <taxon>Bacillales</taxon>
        <taxon>Bacillaceae</taxon>
        <taxon>Cerasibacillus</taxon>
    </lineage>
</organism>
<evidence type="ECO:0000256" key="2">
    <source>
        <dbReference type="ARBA" id="ARBA00022448"/>
    </source>
</evidence>
<dbReference type="FunFam" id="3.40.50.300:FF:000016">
    <property type="entry name" value="Oligopeptide ABC transporter ATP-binding component"/>
    <property type="match status" value="1"/>
</dbReference>
<dbReference type="RefSeq" id="WP_146938424.1">
    <property type="nucleotide sequence ID" value="NZ_BJXW01000028.1"/>
</dbReference>
<feature type="domain" description="ABC transporter" evidence="5">
    <location>
        <begin position="11"/>
        <end position="256"/>
    </location>
</feature>
<evidence type="ECO:0000256" key="4">
    <source>
        <dbReference type="ARBA" id="ARBA00022840"/>
    </source>
</evidence>
<evidence type="ECO:0000256" key="3">
    <source>
        <dbReference type="ARBA" id="ARBA00022741"/>
    </source>
</evidence>
<dbReference type="AlphaFoldDB" id="A0A511V2T6"/>
<evidence type="ECO:0000259" key="5">
    <source>
        <dbReference type="PROSITE" id="PS50893"/>
    </source>
</evidence>
<evidence type="ECO:0000313" key="7">
    <source>
        <dbReference type="Proteomes" id="UP000321491"/>
    </source>
</evidence>
<dbReference type="GO" id="GO:0055085">
    <property type="term" value="P:transmembrane transport"/>
    <property type="evidence" value="ECO:0007669"/>
    <property type="project" value="UniProtKB-ARBA"/>
</dbReference>
<dbReference type="GO" id="GO:0005524">
    <property type="term" value="F:ATP binding"/>
    <property type="evidence" value="ECO:0007669"/>
    <property type="project" value="UniProtKB-KW"/>
</dbReference>
<dbReference type="InterPro" id="IPR013563">
    <property type="entry name" value="Oligopep_ABC_C"/>
</dbReference>
<dbReference type="EMBL" id="BJXW01000028">
    <property type="protein sequence ID" value="GEN32053.1"/>
    <property type="molecule type" value="Genomic_DNA"/>
</dbReference>
<dbReference type="OrthoDB" id="9802264at2"/>
<dbReference type="InterPro" id="IPR027417">
    <property type="entry name" value="P-loop_NTPase"/>
</dbReference>
<dbReference type="SUPFAM" id="SSF52540">
    <property type="entry name" value="P-loop containing nucleoside triphosphate hydrolases"/>
    <property type="match status" value="1"/>
</dbReference>
<protein>
    <submittedName>
        <fullName evidence="6">Putative oligopeptide transport ATP-binding protein YkfD</fullName>
    </submittedName>
</protein>
<dbReference type="SMART" id="SM00382">
    <property type="entry name" value="AAA"/>
    <property type="match status" value="1"/>
</dbReference>
<keyword evidence="4 6" id="KW-0067">ATP-binding</keyword>
<dbReference type="NCBIfam" id="TIGR01727">
    <property type="entry name" value="oligo_HPY"/>
    <property type="match status" value="1"/>
</dbReference>
<dbReference type="Gene3D" id="3.40.50.300">
    <property type="entry name" value="P-loop containing nucleotide triphosphate hydrolases"/>
    <property type="match status" value="1"/>
</dbReference>
<dbReference type="GO" id="GO:0015833">
    <property type="term" value="P:peptide transport"/>
    <property type="evidence" value="ECO:0007669"/>
    <property type="project" value="InterPro"/>
</dbReference>
<comment type="similarity">
    <text evidence="1">Belongs to the ABC transporter superfamily.</text>
</comment>
<name>A0A511V2T6_9BACI</name>
<accession>A0A511V2T6</accession>
<gene>
    <name evidence="6" type="primary">ykfD_2</name>
    <name evidence="6" type="ORF">CQU01_22910</name>
</gene>
<evidence type="ECO:0000256" key="1">
    <source>
        <dbReference type="ARBA" id="ARBA00005417"/>
    </source>
</evidence>
<dbReference type="InterPro" id="IPR003593">
    <property type="entry name" value="AAA+_ATPase"/>
</dbReference>
<dbReference type="Pfam" id="PF08352">
    <property type="entry name" value="oligo_HPY"/>
    <property type="match status" value="1"/>
</dbReference>
<keyword evidence="7" id="KW-1185">Reference proteome</keyword>
<proteinExistence type="inferred from homology"/>
<dbReference type="CDD" id="cd03257">
    <property type="entry name" value="ABC_NikE_OppD_transporters"/>
    <property type="match status" value="1"/>
</dbReference>
<dbReference type="Pfam" id="PF00005">
    <property type="entry name" value="ABC_tran"/>
    <property type="match status" value="1"/>
</dbReference>
<keyword evidence="3" id="KW-0547">Nucleotide-binding</keyword>
<dbReference type="PROSITE" id="PS00211">
    <property type="entry name" value="ABC_TRANSPORTER_1"/>
    <property type="match status" value="1"/>
</dbReference>
<dbReference type="PANTHER" id="PTHR43776:SF7">
    <property type="entry name" value="D,D-DIPEPTIDE TRANSPORT ATP-BINDING PROTEIN DDPF-RELATED"/>
    <property type="match status" value="1"/>
</dbReference>
<reference evidence="6 7" key="1">
    <citation type="submission" date="2019-07" db="EMBL/GenBank/DDBJ databases">
        <title>Whole genome shotgun sequence of Cerasibacillus quisquiliarum NBRC 102429.</title>
        <authorList>
            <person name="Hosoyama A."/>
            <person name="Uohara A."/>
            <person name="Ohji S."/>
            <person name="Ichikawa N."/>
        </authorList>
    </citation>
    <scope>NUCLEOTIDE SEQUENCE [LARGE SCALE GENOMIC DNA]</scope>
    <source>
        <strain evidence="6 7">NBRC 102429</strain>
    </source>
</reference>
<dbReference type="Proteomes" id="UP000321491">
    <property type="component" value="Unassembled WGS sequence"/>
</dbReference>
<evidence type="ECO:0000313" key="6">
    <source>
        <dbReference type="EMBL" id="GEN32053.1"/>
    </source>
</evidence>
<dbReference type="PANTHER" id="PTHR43776">
    <property type="entry name" value="TRANSPORT ATP-BINDING PROTEIN"/>
    <property type="match status" value="1"/>
</dbReference>
<sequence length="340" mass="38743">MFEDKERKKILQVHHVKKYFPMDRGKQLKAVDDVTFHVYKGETFGLVGESGCGKSTIGRTIMGLYNKTAGEVIFKGRDVHALTEREKHAFYREMQMIFQDPYASLNPRLTVREIISEPMEVHRLFPNKRKQNARVDELLEEVGLNRDHANRYPHEFSGGQRQRIGIARALALDPEFIIADEPISALDVSVQAQVVNLLKTLQTEKGLTFLFIAHDLSMVKHISDRIGVMYLGHLVELTESDTLYDDPLHPYTKALLSAIPIPDPDIEEKRERIILKGELPSPIDPPSGCVFRTRCPVAMDICARKTPTWQEAKPDHFVACHLYNENGPKVNIQGHNKVEV</sequence>
<dbReference type="GO" id="GO:0016887">
    <property type="term" value="F:ATP hydrolysis activity"/>
    <property type="evidence" value="ECO:0007669"/>
    <property type="project" value="InterPro"/>
</dbReference>
<dbReference type="InterPro" id="IPR003439">
    <property type="entry name" value="ABC_transporter-like_ATP-bd"/>
</dbReference>
<dbReference type="InterPro" id="IPR050319">
    <property type="entry name" value="ABC_transp_ATP-bind"/>
</dbReference>
<keyword evidence="2" id="KW-0813">Transport</keyword>
<dbReference type="PROSITE" id="PS50893">
    <property type="entry name" value="ABC_TRANSPORTER_2"/>
    <property type="match status" value="1"/>
</dbReference>
<dbReference type="InterPro" id="IPR017871">
    <property type="entry name" value="ABC_transporter-like_CS"/>
</dbReference>
<comment type="caution">
    <text evidence="6">The sequence shown here is derived from an EMBL/GenBank/DDBJ whole genome shotgun (WGS) entry which is preliminary data.</text>
</comment>